<keyword evidence="5" id="KW-1185">Reference proteome</keyword>
<evidence type="ECO:0000313" key="4">
    <source>
        <dbReference type="EMBL" id="PKZ42051.1"/>
    </source>
</evidence>
<protein>
    <submittedName>
        <fullName evidence="4">GNAT family N-acetyltransferase</fullName>
    </submittedName>
</protein>
<dbReference type="GO" id="GO:0016747">
    <property type="term" value="F:acyltransferase activity, transferring groups other than amino-acyl groups"/>
    <property type="evidence" value="ECO:0007669"/>
    <property type="project" value="InterPro"/>
</dbReference>
<name>A0A2I1PBU8_9MICO</name>
<dbReference type="RefSeq" id="WP_070704948.1">
    <property type="nucleotide sequence ID" value="NZ_JBHLVH010000018.1"/>
</dbReference>
<dbReference type="PROSITE" id="PS51186">
    <property type="entry name" value="GNAT"/>
    <property type="match status" value="1"/>
</dbReference>
<dbReference type="PANTHER" id="PTHR43420">
    <property type="entry name" value="ACETYLTRANSFERASE"/>
    <property type="match status" value="1"/>
</dbReference>
<dbReference type="InterPro" id="IPR016181">
    <property type="entry name" value="Acyl_CoA_acyltransferase"/>
</dbReference>
<sequence length="183" mass="20130">MVDDLTVRPIRAEEWRRVRDLRLTALQDPDAEIAFYTRYAEAAARTDEQWRENALAWSGDGPGATGRQFVATTSDGVWVASLVCLVQRAGEPEFGGGTIPSDRGQLLGVYVDPAYRGRGLLGRFTEAAAEWARERGLGALSLWVHEDNARARAAYARLGFRPTGVTAYEAMGPELQMERTLAG</sequence>
<evidence type="ECO:0000256" key="2">
    <source>
        <dbReference type="ARBA" id="ARBA00023315"/>
    </source>
</evidence>
<dbReference type="AlphaFoldDB" id="A0A2I1PBU8"/>
<dbReference type="Pfam" id="PF00583">
    <property type="entry name" value="Acetyltransf_1"/>
    <property type="match status" value="1"/>
</dbReference>
<dbReference type="InterPro" id="IPR000182">
    <property type="entry name" value="GNAT_dom"/>
</dbReference>
<comment type="caution">
    <text evidence="4">The sequence shown here is derived from an EMBL/GenBank/DDBJ whole genome shotgun (WGS) entry which is preliminary data.</text>
</comment>
<evidence type="ECO:0000259" key="3">
    <source>
        <dbReference type="PROSITE" id="PS51186"/>
    </source>
</evidence>
<evidence type="ECO:0000313" key="5">
    <source>
        <dbReference type="Proteomes" id="UP000234206"/>
    </source>
</evidence>
<reference evidence="4 5" key="1">
    <citation type="submission" date="2017-12" db="EMBL/GenBank/DDBJ databases">
        <title>Phylogenetic diversity of female urinary microbiome.</title>
        <authorList>
            <person name="Thomas-White K."/>
            <person name="Wolfe A.J."/>
        </authorList>
    </citation>
    <scope>NUCLEOTIDE SEQUENCE [LARGE SCALE GENOMIC DNA]</scope>
    <source>
        <strain evidence="4 5">UMB1298</strain>
    </source>
</reference>
<accession>A0A2I1PBU8</accession>
<dbReference type="Proteomes" id="UP000234206">
    <property type="component" value="Unassembled WGS sequence"/>
</dbReference>
<gene>
    <name evidence="4" type="ORF">CYJ76_04175</name>
</gene>
<proteinExistence type="predicted"/>
<organism evidence="4 5">
    <name type="scientific">Kytococcus schroeteri</name>
    <dbReference type="NCBI Taxonomy" id="138300"/>
    <lineage>
        <taxon>Bacteria</taxon>
        <taxon>Bacillati</taxon>
        <taxon>Actinomycetota</taxon>
        <taxon>Actinomycetes</taxon>
        <taxon>Micrococcales</taxon>
        <taxon>Kytococcaceae</taxon>
        <taxon>Kytococcus</taxon>
    </lineage>
</organism>
<dbReference type="CDD" id="cd04301">
    <property type="entry name" value="NAT_SF"/>
    <property type="match status" value="1"/>
</dbReference>
<dbReference type="Gene3D" id="3.40.630.30">
    <property type="match status" value="1"/>
</dbReference>
<dbReference type="PANTHER" id="PTHR43420:SF44">
    <property type="entry name" value="ACETYLTRANSFERASE YPEA"/>
    <property type="match status" value="1"/>
</dbReference>
<dbReference type="InterPro" id="IPR050680">
    <property type="entry name" value="YpeA/RimI_acetyltransf"/>
</dbReference>
<dbReference type="SUPFAM" id="SSF55729">
    <property type="entry name" value="Acyl-CoA N-acyltransferases (Nat)"/>
    <property type="match status" value="1"/>
</dbReference>
<keyword evidence="1 4" id="KW-0808">Transferase</keyword>
<dbReference type="EMBL" id="PKIZ01000006">
    <property type="protein sequence ID" value="PKZ42051.1"/>
    <property type="molecule type" value="Genomic_DNA"/>
</dbReference>
<keyword evidence="2" id="KW-0012">Acyltransferase</keyword>
<evidence type="ECO:0000256" key="1">
    <source>
        <dbReference type="ARBA" id="ARBA00022679"/>
    </source>
</evidence>
<dbReference type="OrthoDB" id="9799092at2"/>
<feature type="domain" description="N-acetyltransferase" evidence="3">
    <location>
        <begin position="5"/>
        <end position="182"/>
    </location>
</feature>